<keyword evidence="3" id="KW-0238">DNA-binding</keyword>
<dbReference type="AlphaFoldDB" id="A0AAW0KBQ2"/>
<evidence type="ECO:0000259" key="6">
    <source>
        <dbReference type="PROSITE" id="PS51005"/>
    </source>
</evidence>
<accession>A0AAW0KBQ2</accession>
<evidence type="ECO:0000313" key="8">
    <source>
        <dbReference type="Proteomes" id="UP000237347"/>
    </source>
</evidence>
<dbReference type="InterPro" id="IPR003441">
    <property type="entry name" value="NAC-dom"/>
</dbReference>
<dbReference type="PROSITE" id="PS51005">
    <property type="entry name" value="NAC"/>
    <property type="match status" value="2"/>
</dbReference>
<keyword evidence="8" id="KW-1185">Reference proteome</keyword>
<dbReference type="GO" id="GO:0005634">
    <property type="term" value="C:nucleus"/>
    <property type="evidence" value="ECO:0007669"/>
    <property type="project" value="UniProtKB-SubCell"/>
</dbReference>
<evidence type="ECO:0000256" key="5">
    <source>
        <dbReference type="ARBA" id="ARBA00023242"/>
    </source>
</evidence>
<gene>
    <name evidence="7" type="primary">NAC086_2</name>
    <name evidence="7" type="ORF">CFP56_021925</name>
</gene>
<feature type="domain" description="NAC" evidence="6">
    <location>
        <begin position="5"/>
        <end position="196"/>
    </location>
</feature>
<dbReference type="InterPro" id="IPR036093">
    <property type="entry name" value="NAC_dom_sf"/>
</dbReference>
<dbReference type="SUPFAM" id="SSF101941">
    <property type="entry name" value="NAC domain"/>
    <property type="match status" value="3"/>
</dbReference>
<keyword evidence="5" id="KW-0539">Nucleus</keyword>
<reference evidence="7 8" key="1">
    <citation type="journal article" date="2018" name="Sci. Data">
        <title>The draft genome sequence of cork oak.</title>
        <authorList>
            <person name="Ramos A.M."/>
            <person name="Usie A."/>
            <person name="Barbosa P."/>
            <person name="Barros P.M."/>
            <person name="Capote T."/>
            <person name="Chaves I."/>
            <person name="Simoes F."/>
            <person name="Abreu I."/>
            <person name="Carrasquinho I."/>
            <person name="Faro C."/>
            <person name="Guimaraes J.B."/>
            <person name="Mendonca D."/>
            <person name="Nobrega F."/>
            <person name="Rodrigues L."/>
            <person name="Saibo N.J.M."/>
            <person name="Varela M.C."/>
            <person name="Egas C."/>
            <person name="Matos J."/>
            <person name="Miguel C.M."/>
            <person name="Oliveira M.M."/>
            <person name="Ricardo C.P."/>
            <person name="Goncalves S."/>
        </authorList>
    </citation>
    <scope>NUCLEOTIDE SEQUENCE [LARGE SCALE GENOMIC DNA]</scope>
    <source>
        <strain evidence="8">cv. HL8</strain>
    </source>
</reference>
<comment type="subcellular location">
    <subcellularLocation>
        <location evidence="1">Nucleus</location>
    </subcellularLocation>
</comment>
<evidence type="ECO:0000313" key="7">
    <source>
        <dbReference type="EMBL" id="KAK7836840.1"/>
    </source>
</evidence>
<evidence type="ECO:0000256" key="4">
    <source>
        <dbReference type="ARBA" id="ARBA00023163"/>
    </source>
</evidence>
<organism evidence="7 8">
    <name type="scientific">Quercus suber</name>
    <name type="common">Cork oak</name>
    <dbReference type="NCBI Taxonomy" id="58331"/>
    <lineage>
        <taxon>Eukaryota</taxon>
        <taxon>Viridiplantae</taxon>
        <taxon>Streptophyta</taxon>
        <taxon>Embryophyta</taxon>
        <taxon>Tracheophyta</taxon>
        <taxon>Spermatophyta</taxon>
        <taxon>Magnoliopsida</taxon>
        <taxon>eudicotyledons</taxon>
        <taxon>Gunneridae</taxon>
        <taxon>Pentapetalae</taxon>
        <taxon>rosids</taxon>
        <taxon>fabids</taxon>
        <taxon>Fagales</taxon>
        <taxon>Fagaceae</taxon>
        <taxon>Quercus</taxon>
    </lineage>
</organism>
<dbReference type="GO" id="GO:0003677">
    <property type="term" value="F:DNA binding"/>
    <property type="evidence" value="ECO:0007669"/>
    <property type="project" value="UniProtKB-KW"/>
</dbReference>
<dbReference type="EMBL" id="PKMF04000342">
    <property type="protein sequence ID" value="KAK7836840.1"/>
    <property type="molecule type" value="Genomic_DNA"/>
</dbReference>
<dbReference type="Proteomes" id="UP000237347">
    <property type="component" value="Unassembled WGS sequence"/>
</dbReference>
<feature type="domain" description="NAC" evidence="6">
    <location>
        <begin position="241"/>
        <end position="398"/>
    </location>
</feature>
<comment type="caution">
    <text evidence="7">The sequence shown here is derived from an EMBL/GenBank/DDBJ whole genome shotgun (WGS) entry which is preliminary data.</text>
</comment>
<keyword evidence="4" id="KW-0804">Transcription</keyword>
<evidence type="ECO:0000256" key="1">
    <source>
        <dbReference type="ARBA" id="ARBA00004123"/>
    </source>
</evidence>
<name>A0AAW0KBQ2_QUESU</name>
<evidence type="ECO:0000256" key="2">
    <source>
        <dbReference type="ARBA" id="ARBA00023015"/>
    </source>
</evidence>
<dbReference type="PANTHER" id="PTHR31989">
    <property type="entry name" value="NAC DOMAIN-CONTAINING PROTEIN 82-RELATED"/>
    <property type="match status" value="1"/>
</dbReference>
<dbReference type="Pfam" id="PF02365">
    <property type="entry name" value="NAM"/>
    <property type="match status" value="3"/>
</dbReference>
<keyword evidence="2" id="KW-0805">Transcription regulation</keyword>
<dbReference type="Gene3D" id="2.170.150.80">
    <property type="entry name" value="NAC domain"/>
    <property type="match status" value="3"/>
</dbReference>
<protein>
    <submittedName>
        <fullName evidence="7">Nac domain-containing protein 86</fullName>
    </submittedName>
</protein>
<sequence length="418" mass="47970">MAAMFPVGFRFRPTDEELVRSYLYPKVTGTQTHDLVPKHDIPEHDLYAPNTEPSKIWKQFGGQNLEENQEELELLFFTRLKRVSSTGSRIKRTIGRGCWKGDASGKLKRVSSTGSRIKRTIGRGCWKGDASGKSAKNVLETKSKTMKRIGFKKTFHYKNDQSKDGNSWILHELSLDEFFLRHAKIGDMVVCRLRKHPKKEEIIPSAHAPSQTSQDTNLMLEFLLELLQSNSREITMAPTMIPEGYRFCPTDEELVLYYLYPKVIGAQTHEDGRIPEHDLYAPNTEPWKIWAAFGGPNLEENKEELELLFFTRLKRVSSTDSRIKRTIGNGCWKGNASGKYAKVVLETLTRTRIGFKKTFHYKSDESKDNNHLVVCRLRKHLKKEVITPDTKVSSLATNLMLDYWKLDSGEILFDPPIS</sequence>
<dbReference type="GO" id="GO:0006355">
    <property type="term" value="P:regulation of DNA-templated transcription"/>
    <property type="evidence" value="ECO:0007669"/>
    <property type="project" value="InterPro"/>
</dbReference>
<evidence type="ECO:0000256" key="3">
    <source>
        <dbReference type="ARBA" id="ARBA00023125"/>
    </source>
</evidence>
<proteinExistence type="predicted"/>